<comment type="similarity">
    <text evidence="3 9">Belongs to the FliF family.</text>
</comment>
<keyword evidence="8 9" id="KW-0975">Bacterial flagellum</keyword>
<evidence type="ECO:0000256" key="9">
    <source>
        <dbReference type="PIRNR" id="PIRNR004862"/>
    </source>
</evidence>
<sequence>MDNMLALWGGLDTRRRVVLVAATVGVFLAVLGLARVANSPSMALLYAGLDGAAAGEVVTALDARGLTYEVRGDAIFVDHAMRDETRMMLAAEGLPTNAITGYELLDGLSGFGTTSQMFDAAYWRAKEGELARTILSSPHIRSARVHISQGTGAAFRRDGRPTASVSVTTGTGTLSPVQARALQFLVASAVAGMAPEDVSVIDGQGGLISGSDADQAYGGAGADRAAILRRNVERLLEAHVGIGRAVVEVSVDTVTDRETIVERRFDPEGRVAISSEAEERTRNATDTRAAGVTVASNLPDGDAAGGDGQSETRDSETRQVNNYEVSQTQREVQRAPGAVRRLTVAVMVDGTRGTDEAGEAIWTPRPEAELEALRELVASAVGFDEARGDVITLRSLPFEVQLIEGSEPSTSIFGPLRLDPMTVISMALLSLMVLVLTLFVLRPMLRGAQGGARSEVSTMDFDDDFPAMQSPALAIADGYGGGFAMGMADGMGDGAMGMEHGGADRELQNDPMARLRNLIEERQSETAEILRNWLDEKEERR</sequence>
<dbReference type="InterPro" id="IPR000067">
    <property type="entry name" value="FlgMring_FliF"/>
</dbReference>
<dbReference type="Pfam" id="PF08345">
    <property type="entry name" value="YscJ_FliF_C"/>
    <property type="match status" value="1"/>
</dbReference>
<feature type="region of interest" description="Disordered" evidence="10">
    <location>
        <begin position="272"/>
        <end position="334"/>
    </location>
</feature>
<keyword evidence="4" id="KW-1003">Cell membrane</keyword>
<evidence type="ECO:0000256" key="5">
    <source>
        <dbReference type="ARBA" id="ARBA00022692"/>
    </source>
</evidence>
<comment type="subcellular location">
    <subcellularLocation>
        <location evidence="1 9">Bacterial flagellum basal body</location>
    </subcellularLocation>
    <subcellularLocation>
        <location evidence="2">Cell membrane</location>
        <topology evidence="2">Multi-pass membrane protein</topology>
    </subcellularLocation>
</comment>
<evidence type="ECO:0000256" key="1">
    <source>
        <dbReference type="ARBA" id="ARBA00004117"/>
    </source>
</evidence>
<keyword evidence="15" id="KW-1185">Reference proteome</keyword>
<dbReference type="STRING" id="564137.SAMN04488238_102473"/>
<dbReference type="PRINTS" id="PR01009">
    <property type="entry name" value="FLGMRINGFLIF"/>
</dbReference>
<keyword evidence="14" id="KW-0969">Cilium</keyword>
<dbReference type="Proteomes" id="UP000198539">
    <property type="component" value="Unassembled WGS sequence"/>
</dbReference>
<dbReference type="NCBIfam" id="TIGR00206">
    <property type="entry name" value="fliF"/>
    <property type="match status" value="1"/>
</dbReference>
<name>A0A1H2URD1_9RHOB</name>
<accession>A0A1H2URD1</accession>
<protein>
    <recommendedName>
        <fullName evidence="9">Flagellar M-ring protein</fullName>
    </recommendedName>
</protein>
<feature type="domain" description="Flagellar M-ring N-terminal" evidence="12">
    <location>
        <begin position="38"/>
        <end position="209"/>
    </location>
</feature>
<evidence type="ECO:0000256" key="3">
    <source>
        <dbReference type="ARBA" id="ARBA00007971"/>
    </source>
</evidence>
<reference evidence="14 15" key="1">
    <citation type="submission" date="2016-10" db="EMBL/GenBank/DDBJ databases">
        <authorList>
            <person name="de Groot N.N."/>
        </authorList>
    </citation>
    <scope>NUCLEOTIDE SEQUENCE [LARGE SCALE GENOMIC DNA]</scope>
    <source>
        <strain evidence="14 15">CGMCC 1.8894</strain>
    </source>
</reference>
<keyword evidence="14" id="KW-0966">Cell projection</keyword>
<dbReference type="PANTHER" id="PTHR30046:SF0">
    <property type="entry name" value="FLAGELLAR M-RING PROTEIN"/>
    <property type="match status" value="1"/>
</dbReference>
<evidence type="ECO:0000259" key="13">
    <source>
        <dbReference type="Pfam" id="PF08345"/>
    </source>
</evidence>
<keyword evidence="7 11" id="KW-0472">Membrane</keyword>
<organism evidence="14 15">
    <name type="scientific">Roseicitreum antarcticum</name>
    <dbReference type="NCBI Taxonomy" id="564137"/>
    <lineage>
        <taxon>Bacteria</taxon>
        <taxon>Pseudomonadati</taxon>
        <taxon>Pseudomonadota</taxon>
        <taxon>Alphaproteobacteria</taxon>
        <taxon>Rhodobacterales</taxon>
        <taxon>Paracoccaceae</taxon>
        <taxon>Roseicitreum</taxon>
    </lineage>
</organism>
<feature type="transmembrane region" description="Helical" evidence="11">
    <location>
        <begin position="421"/>
        <end position="441"/>
    </location>
</feature>
<evidence type="ECO:0000313" key="14">
    <source>
        <dbReference type="EMBL" id="SDW58696.1"/>
    </source>
</evidence>
<evidence type="ECO:0000256" key="6">
    <source>
        <dbReference type="ARBA" id="ARBA00022989"/>
    </source>
</evidence>
<dbReference type="GO" id="GO:0005886">
    <property type="term" value="C:plasma membrane"/>
    <property type="evidence" value="ECO:0007669"/>
    <property type="project" value="UniProtKB-SubCell"/>
</dbReference>
<gene>
    <name evidence="14" type="ORF">SAMN04488238_102473</name>
</gene>
<dbReference type="InterPro" id="IPR006182">
    <property type="entry name" value="FliF_N_dom"/>
</dbReference>
<proteinExistence type="inferred from homology"/>
<dbReference type="GO" id="GO:0003774">
    <property type="term" value="F:cytoskeletal motor activity"/>
    <property type="evidence" value="ECO:0007669"/>
    <property type="project" value="InterPro"/>
</dbReference>
<dbReference type="EMBL" id="FNOM01000002">
    <property type="protein sequence ID" value="SDW58696.1"/>
    <property type="molecule type" value="Genomic_DNA"/>
</dbReference>
<feature type="domain" description="Flagellar M-ring C-terminal" evidence="13">
    <location>
        <begin position="236"/>
        <end position="398"/>
    </location>
</feature>
<dbReference type="GO" id="GO:0071973">
    <property type="term" value="P:bacterial-type flagellum-dependent cell motility"/>
    <property type="evidence" value="ECO:0007669"/>
    <property type="project" value="InterPro"/>
</dbReference>
<evidence type="ECO:0000256" key="10">
    <source>
        <dbReference type="SAM" id="MobiDB-lite"/>
    </source>
</evidence>
<dbReference type="Pfam" id="PF01514">
    <property type="entry name" value="YscJ_FliF"/>
    <property type="match status" value="1"/>
</dbReference>
<dbReference type="AlphaFoldDB" id="A0A1H2URD1"/>
<dbReference type="PANTHER" id="PTHR30046">
    <property type="entry name" value="FLAGELLAR M-RING PROTEIN"/>
    <property type="match status" value="1"/>
</dbReference>
<evidence type="ECO:0000256" key="8">
    <source>
        <dbReference type="ARBA" id="ARBA00023143"/>
    </source>
</evidence>
<evidence type="ECO:0000256" key="4">
    <source>
        <dbReference type="ARBA" id="ARBA00022475"/>
    </source>
</evidence>
<comment type="function">
    <text evidence="9">The M ring may be actively involved in energy transduction.</text>
</comment>
<evidence type="ECO:0000256" key="11">
    <source>
        <dbReference type="SAM" id="Phobius"/>
    </source>
</evidence>
<evidence type="ECO:0000256" key="2">
    <source>
        <dbReference type="ARBA" id="ARBA00004651"/>
    </source>
</evidence>
<dbReference type="InterPro" id="IPR013556">
    <property type="entry name" value="Flag_M-ring_C"/>
</dbReference>
<keyword evidence="6 11" id="KW-1133">Transmembrane helix</keyword>
<dbReference type="PIRSF" id="PIRSF004862">
    <property type="entry name" value="FliF"/>
    <property type="match status" value="1"/>
</dbReference>
<dbReference type="InterPro" id="IPR045851">
    <property type="entry name" value="AMP-bd_C_sf"/>
</dbReference>
<dbReference type="InterPro" id="IPR043427">
    <property type="entry name" value="YscJ/FliF"/>
</dbReference>
<dbReference type="Gene3D" id="3.30.300.30">
    <property type="match status" value="1"/>
</dbReference>
<dbReference type="GO" id="GO:0009431">
    <property type="term" value="C:bacterial-type flagellum basal body, MS ring"/>
    <property type="evidence" value="ECO:0007669"/>
    <property type="project" value="InterPro"/>
</dbReference>
<evidence type="ECO:0000259" key="12">
    <source>
        <dbReference type="Pfam" id="PF01514"/>
    </source>
</evidence>
<evidence type="ECO:0000256" key="7">
    <source>
        <dbReference type="ARBA" id="ARBA00023136"/>
    </source>
</evidence>
<keyword evidence="14" id="KW-0282">Flagellum</keyword>
<feature type="compositionally biased region" description="Polar residues" evidence="10">
    <location>
        <begin position="318"/>
        <end position="330"/>
    </location>
</feature>
<evidence type="ECO:0000313" key="15">
    <source>
        <dbReference type="Proteomes" id="UP000198539"/>
    </source>
</evidence>
<keyword evidence="5 11" id="KW-0812">Transmembrane</keyword>